<protein>
    <submittedName>
        <fullName evidence="2">Phosphoenolpyruvate carboxylase</fullName>
    </submittedName>
</protein>
<dbReference type="InterPro" id="IPR015813">
    <property type="entry name" value="Pyrv/PenolPyrv_kinase-like_dom"/>
</dbReference>
<dbReference type="GO" id="GO:0005829">
    <property type="term" value="C:cytosol"/>
    <property type="evidence" value="ECO:0007669"/>
    <property type="project" value="TreeGrafter"/>
</dbReference>
<dbReference type="AlphaFoldDB" id="A0A2U1PTG3"/>
<evidence type="ECO:0000313" key="3">
    <source>
        <dbReference type="Proteomes" id="UP000245207"/>
    </source>
</evidence>
<accession>A0A2U1PTG3</accession>
<dbReference type="GO" id="GO:0006099">
    <property type="term" value="P:tricarboxylic acid cycle"/>
    <property type="evidence" value="ECO:0007669"/>
    <property type="project" value="InterPro"/>
</dbReference>
<dbReference type="STRING" id="35608.A0A2U1PTG3"/>
<organism evidence="2 3">
    <name type="scientific">Artemisia annua</name>
    <name type="common">Sweet wormwood</name>
    <dbReference type="NCBI Taxonomy" id="35608"/>
    <lineage>
        <taxon>Eukaryota</taxon>
        <taxon>Viridiplantae</taxon>
        <taxon>Streptophyta</taxon>
        <taxon>Embryophyta</taxon>
        <taxon>Tracheophyta</taxon>
        <taxon>Spermatophyta</taxon>
        <taxon>Magnoliopsida</taxon>
        <taxon>eudicotyledons</taxon>
        <taxon>Gunneridae</taxon>
        <taxon>Pentapetalae</taxon>
        <taxon>asterids</taxon>
        <taxon>campanulids</taxon>
        <taxon>Asterales</taxon>
        <taxon>Asteraceae</taxon>
        <taxon>Asteroideae</taxon>
        <taxon>Anthemideae</taxon>
        <taxon>Artemisiinae</taxon>
        <taxon>Artemisia</taxon>
    </lineage>
</organism>
<gene>
    <name evidence="2" type="ORF">CTI12_AA114320</name>
</gene>
<dbReference type="Pfam" id="PF00311">
    <property type="entry name" value="PEPcase"/>
    <property type="match status" value="1"/>
</dbReference>
<name>A0A2U1PTG3_ARTAN</name>
<dbReference type="GO" id="GO:0048366">
    <property type="term" value="P:leaf development"/>
    <property type="evidence" value="ECO:0007669"/>
    <property type="project" value="TreeGrafter"/>
</dbReference>
<dbReference type="PANTHER" id="PTHR30523">
    <property type="entry name" value="PHOSPHOENOLPYRUVATE CARBOXYLASE"/>
    <property type="match status" value="1"/>
</dbReference>
<dbReference type="GO" id="GO:0008964">
    <property type="term" value="F:phosphoenolpyruvate carboxylase activity"/>
    <property type="evidence" value="ECO:0007669"/>
    <property type="project" value="InterPro"/>
</dbReference>
<dbReference type="GO" id="GO:0009507">
    <property type="term" value="C:chloroplast"/>
    <property type="evidence" value="ECO:0007669"/>
    <property type="project" value="TreeGrafter"/>
</dbReference>
<evidence type="ECO:0000256" key="1">
    <source>
        <dbReference type="SAM" id="SignalP"/>
    </source>
</evidence>
<dbReference type="GO" id="GO:0048046">
    <property type="term" value="C:apoplast"/>
    <property type="evidence" value="ECO:0007669"/>
    <property type="project" value="TreeGrafter"/>
</dbReference>
<feature type="chain" id="PRO_5015725873" evidence="1">
    <location>
        <begin position="18"/>
        <end position="110"/>
    </location>
</feature>
<dbReference type="InterPro" id="IPR021135">
    <property type="entry name" value="PEP_COase"/>
</dbReference>
<reference evidence="2 3" key="1">
    <citation type="journal article" date="2018" name="Mol. Plant">
        <title>The genome of Artemisia annua provides insight into the evolution of Asteraceae family and artemisinin biosynthesis.</title>
        <authorList>
            <person name="Shen Q."/>
            <person name="Zhang L."/>
            <person name="Liao Z."/>
            <person name="Wang S."/>
            <person name="Yan T."/>
            <person name="Shi P."/>
            <person name="Liu M."/>
            <person name="Fu X."/>
            <person name="Pan Q."/>
            <person name="Wang Y."/>
            <person name="Lv Z."/>
            <person name="Lu X."/>
            <person name="Zhang F."/>
            <person name="Jiang W."/>
            <person name="Ma Y."/>
            <person name="Chen M."/>
            <person name="Hao X."/>
            <person name="Li L."/>
            <person name="Tang Y."/>
            <person name="Lv G."/>
            <person name="Zhou Y."/>
            <person name="Sun X."/>
            <person name="Brodelius P.E."/>
            <person name="Rose J.K.C."/>
            <person name="Tang K."/>
        </authorList>
    </citation>
    <scope>NUCLEOTIDE SEQUENCE [LARGE SCALE GENOMIC DNA]</scope>
    <source>
        <strain evidence="3">cv. Huhao1</strain>
        <tissue evidence="2">Leaf</tissue>
    </source>
</reference>
<keyword evidence="2" id="KW-0670">Pyruvate</keyword>
<sequence length="110" mass="12475">MATALILMCLLLNFYNATIINWINGKQEVRIGYSDSGNDAGWCTAAWQLYKNLQRFAVATLQYGMNPPISPKPEWRTLMDELAVNATNEYRSIVFRILNFLNTSVSSHPS</sequence>
<dbReference type="PANTHER" id="PTHR30523:SF33">
    <property type="entry name" value="PHOSPHOENOLPYRUVATE CARBOXYLASE 3"/>
    <property type="match status" value="1"/>
</dbReference>
<evidence type="ECO:0000313" key="2">
    <source>
        <dbReference type="EMBL" id="PWA89050.1"/>
    </source>
</evidence>
<dbReference type="Proteomes" id="UP000245207">
    <property type="component" value="Unassembled WGS sequence"/>
</dbReference>
<dbReference type="SUPFAM" id="SSF51621">
    <property type="entry name" value="Phosphoenolpyruvate/pyruvate domain"/>
    <property type="match status" value="1"/>
</dbReference>
<dbReference type="EMBL" id="PKPP01000754">
    <property type="protein sequence ID" value="PWA89050.1"/>
    <property type="molecule type" value="Genomic_DNA"/>
</dbReference>
<dbReference type="OrthoDB" id="1677352at2759"/>
<comment type="caution">
    <text evidence="2">The sequence shown here is derived from an EMBL/GenBank/DDBJ whole genome shotgun (WGS) entry which is preliminary data.</text>
</comment>
<dbReference type="GO" id="GO:0015977">
    <property type="term" value="P:carbon fixation"/>
    <property type="evidence" value="ECO:0007669"/>
    <property type="project" value="InterPro"/>
</dbReference>
<proteinExistence type="predicted"/>
<keyword evidence="3" id="KW-1185">Reference proteome</keyword>
<keyword evidence="1" id="KW-0732">Signal</keyword>
<feature type="signal peptide" evidence="1">
    <location>
        <begin position="1"/>
        <end position="17"/>
    </location>
</feature>